<evidence type="ECO:0000313" key="3">
    <source>
        <dbReference type="Proteomes" id="UP000004756"/>
    </source>
</evidence>
<dbReference type="HOGENOM" id="CLU_068222_0_0_9"/>
<accession>C0CTX9</accession>
<dbReference type="EMBL" id="ACCJ01000019">
    <property type="protein sequence ID" value="EEG57453.1"/>
    <property type="molecule type" value="Genomic_DNA"/>
</dbReference>
<gene>
    <name evidence="2" type="ORF">CLOSTASPAR_00428</name>
</gene>
<proteinExistence type="predicted"/>
<reference evidence="2 3" key="1">
    <citation type="submission" date="2009-02" db="EMBL/GenBank/DDBJ databases">
        <title>Draft genome sequence of Clostridium asparagiforme (DSM 15981).</title>
        <authorList>
            <person name="Sudarsanam P."/>
            <person name="Ley R."/>
            <person name="Guruge J."/>
            <person name="Turnbaugh P.J."/>
            <person name="Mahowald M."/>
            <person name="Liep D."/>
            <person name="Gordon J."/>
        </authorList>
    </citation>
    <scope>NUCLEOTIDE SEQUENCE [LARGE SCALE GENOMIC DNA]</scope>
    <source>
        <strain evidence="2 3">DSM 15981</strain>
    </source>
</reference>
<feature type="compositionally biased region" description="Basic and acidic residues" evidence="1">
    <location>
        <begin position="63"/>
        <end position="76"/>
    </location>
</feature>
<protein>
    <recommendedName>
        <fullName evidence="4">FG-GAP repeat protein</fullName>
    </recommendedName>
</protein>
<keyword evidence="3" id="KW-1185">Reference proteome</keyword>
<feature type="compositionally biased region" description="Low complexity" evidence="1">
    <location>
        <begin position="111"/>
        <end position="127"/>
    </location>
</feature>
<dbReference type="Proteomes" id="UP000004756">
    <property type="component" value="Unassembled WGS sequence"/>
</dbReference>
<sequence length="349" mass="37989">MPFPAAFCVMKRRHSRLNLSNEKDGERKMRRKACGLLVLMLAVASVTACKTGRETGEENIAWETKDSADAQEKEAGEAEGAEDSPDAGVPENGEITGGAKTGSGAPDGSETAEPTTGAPQTTAAPAPDHQNPPLSDAGQSAMMKKYQEVLSGVFYDQVYPDGSSCDYDNYSSITINQFAVYDVDGDGQDELIIQFSTSSMAGMTESVYRYNAAADSVELELSEFPGAVYYDNGLALVGWSHNQGLAGDFWPYNVYQYNPETDEYEAVFSVDAWDRELADTDYDGNPYPADVDVNNDGIIFYIMPGGSYDTDHPVSLREYKSWYDSILGGASELKVPFQDLTEDNIRGVQ</sequence>
<evidence type="ECO:0008006" key="4">
    <source>
        <dbReference type="Google" id="ProtNLM"/>
    </source>
</evidence>
<comment type="caution">
    <text evidence="2">The sequence shown here is derived from an EMBL/GenBank/DDBJ whole genome shotgun (WGS) entry which is preliminary data.</text>
</comment>
<name>C0CTX9_9FIRM</name>
<feature type="region of interest" description="Disordered" evidence="1">
    <location>
        <begin position="53"/>
        <end position="138"/>
    </location>
</feature>
<organism evidence="2 3">
    <name type="scientific">[Clostridium] asparagiforme DSM 15981</name>
    <dbReference type="NCBI Taxonomy" id="518636"/>
    <lineage>
        <taxon>Bacteria</taxon>
        <taxon>Bacillati</taxon>
        <taxon>Bacillota</taxon>
        <taxon>Clostridia</taxon>
        <taxon>Lachnospirales</taxon>
        <taxon>Lachnospiraceae</taxon>
        <taxon>Enterocloster</taxon>
    </lineage>
</organism>
<dbReference type="AlphaFoldDB" id="C0CTX9"/>
<evidence type="ECO:0000313" key="2">
    <source>
        <dbReference type="EMBL" id="EEG57453.1"/>
    </source>
</evidence>
<evidence type="ECO:0000256" key="1">
    <source>
        <dbReference type="SAM" id="MobiDB-lite"/>
    </source>
</evidence>